<accession>A0A841LTS5</accession>
<dbReference type="AlphaFoldDB" id="A0A841LTS5"/>
<dbReference type="Proteomes" id="UP000555393">
    <property type="component" value="Unassembled WGS sequence"/>
</dbReference>
<dbReference type="EMBL" id="JACIIU010000004">
    <property type="protein sequence ID" value="MBB6260666.1"/>
    <property type="molecule type" value="Genomic_DNA"/>
</dbReference>
<evidence type="ECO:0000313" key="3">
    <source>
        <dbReference type="Proteomes" id="UP000555393"/>
    </source>
</evidence>
<reference evidence="2 3" key="1">
    <citation type="submission" date="2020-08" db="EMBL/GenBank/DDBJ databases">
        <title>Genomic Encyclopedia of Type Strains, Phase IV (KMG-IV): sequencing the most valuable type-strain genomes for metagenomic binning, comparative biology and taxonomic classification.</title>
        <authorList>
            <person name="Goeker M."/>
        </authorList>
    </citation>
    <scope>NUCLEOTIDE SEQUENCE [LARGE SCALE GENOMIC DNA]</scope>
    <source>
        <strain evidence="2 3">DSM 22336</strain>
    </source>
</reference>
<comment type="caution">
    <text evidence="2">The sequence shown here is derived from an EMBL/GenBank/DDBJ whole genome shotgun (WGS) entry which is preliminary data.</text>
</comment>
<organism evidence="2 3">
    <name type="scientific">Paenochrobactrum gallinarii</name>
    <dbReference type="NCBI Taxonomy" id="643673"/>
    <lineage>
        <taxon>Bacteria</taxon>
        <taxon>Pseudomonadati</taxon>
        <taxon>Pseudomonadota</taxon>
        <taxon>Alphaproteobacteria</taxon>
        <taxon>Hyphomicrobiales</taxon>
        <taxon>Brucellaceae</taxon>
        <taxon>Paenochrobactrum</taxon>
    </lineage>
</organism>
<evidence type="ECO:0000313" key="2">
    <source>
        <dbReference type="EMBL" id="MBB6260666.1"/>
    </source>
</evidence>
<proteinExistence type="predicted"/>
<gene>
    <name evidence="2" type="ORF">FHS77_001207</name>
</gene>
<keyword evidence="3" id="KW-1185">Reference proteome</keyword>
<name>A0A841LTS5_9HYPH</name>
<sequence>MSRFELETRFASLEKLIQKAATKGLDEEHASYLCKLGCVQVCGNLERCIEIIICNRLSNAPKQFSSFLKTYFKRGTNYDCDNIIALLHRLDTDWGHKFKNNIKDSDKESISSCYSVRNSIAHGGGQSLGIKSLQQYYNASLNIVAEIEQAVR</sequence>
<dbReference type="RefSeq" id="WP_184221292.1">
    <property type="nucleotide sequence ID" value="NZ_JACIIU010000004.1"/>
</dbReference>
<evidence type="ECO:0000259" key="1">
    <source>
        <dbReference type="Pfam" id="PF18735"/>
    </source>
</evidence>
<dbReference type="Pfam" id="PF18735">
    <property type="entry name" value="HEPN_RiboL-PSP"/>
    <property type="match status" value="1"/>
</dbReference>
<protein>
    <recommendedName>
        <fullName evidence="1">RiboL-PSP-HEPN domain-containing protein</fullName>
    </recommendedName>
</protein>
<feature type="domain" description="RiboL-PSP-HEPN" evidence="1">
    <location>
        <begin position="6"/>
        <end position="151"/>
    </location>
</feature>
<dbReference type="InterPro" id="IPR041519">
    <property type="entry name" value="HEPN_RiboL-PSP"/>
</dbReference>